<dbReference type="PIRSF" id="PIRSF000138">
    <property type="entry name" value="Al-hdrx_acd_dh"/>
    <property type="match status" value="1"/>
</dbReference>
<dbReference type="RefSeq" id="WP_120763359.1">
    <property type="nucleotide sequence ID" value="NZ_CP032630.1"/>
</dbReference>
<feature type="binding site" evidence="5">
    <location>
        <position position="133"/>
    </location>
    <ligand>
        <name>FMN</name>
        <dbReference type="ChEBI" id="CHEBI:58210"/>
    </ligand>
</feature>
<feature type="binding site" evidence="5">
    <location>
        <begin position="377"/>
        <end position="378"/>
    </location>
    <ligand>
        <name>FMN</name>
        <dbReference type="ChEBI" id="CHEBI:58210"/>
    </ligand>
</feature>
<dbReference type="OrthoDB" id="9770452at2"/>
<feature type="binding site" evidence="5">
    <location>
        <position position="156"/>
    </location>
    <ligand>
        <name>glyoxylate</name>
        <dbReference type="ChEBI" id="CHEBI:36655"/>
    </ligand>
</feature>
<dbReference type="InterPro" id="IPR013785">
    <property type="entry name" value="Aldolase_TIM"/>
</dbReference>
<dbReference type="PROSITE" id="PS51349">
    <property type="entry name" value="FMN_HYDROXY_ACID_DH_2"/>
    <property type="match status" value="1"/>
</dbReference>
<feature type="binding site" evidence="5">
    <location>
        <begin position="354"/>
        <end position="358"/>
    </location>
    <ligand>
        <name>FMN</name>
        <dbReference type="ChEBI" id="CHEBI:58210"/>
    </ligand>
</feature>
<evidence type="ECO:0000256" key="1">
    <source>
        <dbReference type="ARBA" id="ARBA00001917"/>
    </source>
</evidence>
<keyword evidence="2" id="KW-0560">Oxidoreductase</keyword>
<name>A0A387BKF2_9MICO</name>
<protein>
    <submittedName>
        <fullName evidence="7">Lactate 2-monooxygenase</fullName>
    </submittedName>
</protein>
<feature type="binding site" evidence="5">
    <location>
        <position position="154"/>
    </location>
    <ligand>
        <name>FMN</name>
        <dbReference type="ChEBI" id="CHEBI:58210"/>
    </ligand>
</feature>
<feature type="domain" description="FMN hydroxy acid dehydrogenase" evidence="6">
    <location>
        <begin position="25"/>
        <end position="426"/>
    </location>
</feature>
<evidence type="ECO:0000256" key="5">
    <source>
        <dbReference type="PIRSR" id="PIRSR000138-2"/>
    </source>
</evidence>
<dbReference type="PANTHER" id="PTHR10578">
    <property type="entry name" value="S -2-HYDROXY-ACID OXIDASE-RELATED"/>
    <property type="match status" value="1"/>
</dbReference>
<feature type="binding site" evidence="5">
    <location>
        <position position="323"/>
    </location>
    <ligand>
        <name>glyoxylate</name>
        <dbReference type="ChEBI" id="CHEBI:36655"/>
    </ligand>
</feature>
<evidence type="ECO:0000256" key="4">
    <source>
        <dbReference type="PIRSR" id="PIRSR000138-1"/>
    </source>
</evidence>
<dbReference type="SUPFAM" id="SSF51395">
    <property type="entry name" value="FMN-linked oxidoreductases"/>
    <property type="match status" value="1"/>
</dbReference>
<dbReference type="GO" id="GO:0010181">
    <property type="term" value="F:FMN binding"/>
    <property type="evidence" value="ECO:0007669"/>
    <property type="project" value="InterPro"/>
</dbReference>
<feature type="binding site" evidence="5">
    <location>
        <position position="326"/>
    </location>
    <ligand>
        <name>glyoxylate</name>
        <dbReference type="ChEBI" id="CHEBI:36655"/>
    </ligand>
</feature>
<feature type="binding site" evidence="5">
    <location>
        <position position="51"/>
    </location>
    <ligand>
        <name>glyoxylate</name>
        <dbReference type="ChEBI" id="CHEBI:36655"/>
    </ligand>
</feature>
<feature type="active site" description="Proton acceptor" evidence="4">
    <location>
        <position position="323"/>
    </location>
</feature>
<evidence type="ECO:0000259" key="6">
    <source>
        <dbReference type="PROSITE" id="PS51349"/>
    </source>
</evidence>
<dbReference type="InterPro" id="IPR037396">
    <property type="entry name" value="FMN_HAD"/>
</dbReference>
<dbReference type="Proteomes" id="UP000278886">
    <property type="component" value="Chromosome"/>
</dbReference>
<dbReference type="AlphaFoldDB" id="A0A387BKF2"/>
<organism evidence="7 8">
    <name type="scientific">Protaetiibacter intestinalis</name>
    <dbReference type="NCBI Taxonomy" id="2419774"/>
    <lineage>
        <taxon>Bacteria</taxon>
        <taxon>Bacillati</taxon>
        <taxon>Actinomycetota</taxon>
        <taxon>Actinomycetes</taxon>
        <taxon>Micrococcales</taxon>
        <taxon>Microbacteriaceae</taxon>
        <taxon>Protaetiibacter</taxon>
    </lineage>
</organism>
<gene>
    <name evidence="7" type="ORF">D7I47_12495</name>
</gene>
<feature type="binding site" evidence="5">
    <location>
        <position position="299"/>
    </location>
    <ligand>
        <name>FMN</name>
        <dbReference type="ChEBI" id="CHEBI:58210"/>
    </ligand>
</feature>
<dbReference type="GO" id="GO:0004497">
    <property type="term" value="F:monooxygenase activity"/>
    <property type="evidence" value="ECO:0007669"/>
    <property type="project" value="UniProtKB-KW"/>
</dbReference>
<dbReference type="KEGG" id="lyd:D7I47_12495"/>
<comment type="cofactor">
    <cofactor evidence="1">
        <name>FMN</name>
        <dbReference type="ChEBI" id="CHEBI:58210"/>
    </cofactor>
</comment>
<dbReference type="Pfam" id="PF01070">
    <property type="entry name" value="FMN_dh"/>
    <property type="match status" value="1"/>
</dbReference>
<feature type="binding site" evidence="5">
    <location>
        <position position="182"/>
    </location>
    <ligand>
        <name>FMN</name>
        <dbReference type="ChEBI" id="CHEBI:58210"/>
    </ligand>
</feature>
<proteinExistence type="inferred from homology"/>
<keyword evidence="5" id="KW-0285">Flavoprotein</keyword>
<feature type="binding site" evidence="5">
    <location>
        <position position="191"/>
    </location>
    <ligand>
        <name>glyoxylate</name>
        <dbReference type="ChEBI" id="CHEBI:36655"/>
    </ligand>
</feature>
<accession>A0A387BKF2</accession>
<keyword evidence="5" id="KW-0288">FMN</keyword>
<sequence>MDDEVQTITGRSRQSEIYRAGASGARPRVPTGWPALVSAAERAMSPDAWAYVAGSAGRESTAEANYDAFDSWRIVPRMLRDVSSRDLSVELFGRRHPTPIIACPVGVLELVDPDADLAIARAAGSLGITSVVSSQASIPLERIAEADAGPRWFQLYWAGDDELVASFVSRAEASGAEAIVVTLDTGMLGWRPRDLDRGFLPFIQGMGIAQYTSDPVFRRLVAERMARPATGPRPRVTPAAVRTLLAMTRRYPGAFRGNLRSGEPRVAVETFLDVFSRPSLTWADLPFLRERTRLPILLKGIQHPDDARRALDAGVDGVVVSTHGGRQVDGAVGAIDALPGVVEAVAGRAPVILDSGVRGGADVVRALALGATAVGVGRAWVYGLAIDGEQGARSVLANLVAETDLVLGLAGLRSVAELDRDAVVRL</sequence>
<comment type="similarity">
    <text evidence="3">Belongs to the FMN-dependent alpha-hydroxy acid dehydrogenase family.</text>
</comment>
<keyword evidence="7" id="KW-0503">Monooxygenase</keyword>
<dbReference type="EMBL" id="CP032630">
    <property type="protein sequence ID" value="AYF98990.1"/>
    <property type="molecule type" value="Genomic_DNA"/>
</dbReference>
<keyword evidence="8" id="KW-1185">Reference proteome</keyword>
<dbReference type="Gene3D" id="3.20.20.70">
    <property type="entry name" value="Aldolase class I"/>
    <property type="match status" value="1"/>
</dbReference>
<dbReference type="InterPro" id="IPR000262">
    <property type="entry name" value="FMN-dep_DH"/>
</dbReference>
<feature type="binding site" evidence="5">
    <location>
        <position position="321"/>
    </location>
    <ligand>
        <name>FMN</name>
        <dbReference type="ChEBI" id="CHEBI:58210"/>
    </ligand>
</feature>
<evidence type="ECO:0000256" key="2">
    <source>
        <dbReference type="ARBA" id="ARBA00023002"/>
    </source>
</evidence>
<evidence type="ECO:0000256" key="3">
    <source>
        <dbReference type="ARBA" id="ARBA00024042"/>
    </source>
</evidence>
<feature type="binding site" evidence="5">
    <location>
        <begin position="104"/>
        <end position="106"/>
    </location>
    <ligand>
        <name>FMN</name>
        <dbReference type="ChEBI" id="CHEBI:58210"/>
    </ligand>
</feature>
<evidence type="ECO:0000313" key="8">
    <source>
        <dbReference type="Proteomes" id="UP000278886"/>
    </source>
</evidence>
<reference evidence="8" key="1">
    <citation type="submission" date="2018-09" db="EMBL/GenBank/DDBJ databases">
        <title>Genome sequencing of strain 2DFWR-13.</title>
        <authorList>
            <person name="Heo J."/>
            <person name="Kim S.-J."/>
            <person name="Kwon S.-W."/>
        </authorList>
    </citation>
    <scope>NUCLEOTIDE SEQUENCE [LARGE SCALE GENOMIC DNA]</scope>
    <source>
        <strain evidence="8">2DFWR-13</strain>
    </source>
</reference>
<dbReference type="InterPro" id="IPR012133">
    <property type="entry name" value="Alpha-hydoxy_acid_DH_FMN"/>
</dbReference>
<dbReference type="PANTHER" id="PTHR10578:SF143">
    <property type="entry name" value="FMN-DEPENDENT ALPHA-HYDROXY ACID DEHYDROGENASE PB1A11.03"/>
    <property type="match status" value="1"/>
</dbReference>
<evidence type="ECO:0000313" key="7">
    <source>
        <dbReference type="EMBL" id="AYF98990.1"/>
    </source>
</evidence>